<dbReference type="InterPro" id="IPR036055">
    <property type="entry name" value="LDL_receptor-like_sf"/>
</dbReference>
<comment type="subcellular location">
    <subcellularLocation>
        <location evidence="1">Cell membrane</location>
        <topology evidence="1">Single-pass type II membrane protein</topology>
    </subcellularLocation>
    <subcellularLocation>
        <location evidence="2">Secreted</location>
    </subcellularLocation>
</comment>
<dbReference type="EC" id="3.4.21.122" evidence="18"/>
<keyword evidence="8" id="KW-0068">Autocatalytic cleavage</keyword>
<dbReference type="PRINTS" id="PR00722">
    <property type="entry name" value="CHYMOTRYPSIN"/>
</dbReference>
<evidence type="ECO:0000256" key="6">
    <source>
        <dbReference type="ARBA" id="ARBA00022692"/>
    </source>
</evidence>
<evidence type="ECO:0000256" key="16">
    <source>
        <dbReference type="ARBA" id="ARBA00052436"/>
    </source>
</evidence>
<feature type="region of interest" description="Disordered" evidence="22">
    <location>
        <begin position="21"/>
        <end position="58"/>
    </location>
</feature>
<dbReference type="RefSeq" id="XP_041437459.1">
    <property type="nucleotide sequence ID" value="XM_041581525.1"/>
</dbReference>
<protein>
    <recommendedName>
        <fullName evidence="19">Transmembrane protease serine 2</fullName>
        <ecNumber evidence="18">3.4.21.122</ecNumber>
    </recommendedName>
</protein>
<evidence type="ECO:0000256" key="3">
    <source>
        <dbReference type="ARBA" id="ARBA00022475"/>
    </source>
</evidence>
<feature type="disulfide bond" evidence="20">
    <location>
        <begin position="156"/>
        <end position="171"/>
    </location>
</feature>
<dbReference type="Proteomes" id="UP000186698">
    <property type="component" value="Chromosome 2L"/>
</dbReference>
<evidence type="ECO:0000259" key="24">
    <source>
        <dbReference type="PROSITE" id="PS50240"/>
    </source>
</evidence>
<dbReference type="SMART" id="SM00020">
    <property type="entry name" value="Tryp_SPc"/>
    <property type="match status" value="1"/>
</dbReference>
<dbReference type="OrthoDB" id="6380398at2759"/>
<dbReference type="SUPFAM" id="SSF57424">
    <property type="entry name" value="LDL receptor-like module"/>
    <property type="match status" value="1"/>
</dbReference>
<dbReference type="Gene3D" id="3.10.250.10">
    <property type="entry name" value="SRCR-like domain"/>
    <property type="match status" value="1"/>
</dbReference>
<dbReference type="InterPro" id="IPR001314">
    <property type="entry name" value="Peptidase_S1A"/>
</dbReference>
<keyword evidence="25" id="KW-1185">Reference proteome</keyword>
<name>A0A8J1M6Y6_XENLA</name>
<feature type="transmembrane region" description="Helical" evidence="23">
    <location>
        <begin position="115"/>
        <end position="134"/>
    </location>
</feature>
<evidence type="ECO:0000256" key="17">
    <source>
        <dbReference type="ARBA" id="ARBA00064428"/>
    </source>
</evidence>
<keyword evidence="9 21" id="KW-0720">Serine protease</keyword>
<evidence type="ECO:0000256" key="11">
    <source>
        <dbReference type="ARBA" id="ARBA00022989"/>
    </source>
</evidence>
<evidence type="ECO:0000256" key="19">
    <source>
        <dbReference type="ARBA" id="ARBA00071696"/>
    </source>
</evidence>
<proteinExistence type="predicted"/>
<evidence type="ECO:0000256" key="21">
    <source>
        <dbReference type="RuleBase" id="RU363034"/>
    </source>
</evidence>
<keyword evidence="14 20" id="KW-1015">Disulfide bond</keyword>
<dbReference type="AlphaFoldDB" id="A0A8J1M6Y6"/>
<comment type="subunit">
    <text evidence="17">The catalytically active form interacts with ACE2.</text>
</comment>
<dbReference type="SUPFAM" id="SSF56487">
    <property type="entry name" value="SRCR-like"/>
    <property type="match status" value="1"/>
</dbReference>
<evidence type="ECO:0000256" key="4">
    <source>
        <dbReference type="ARBA" id="ARBA00022525"/>
    </source>
</evidence>
<comment type="catalytic activity">
    <reaction evidence="16">
        <text>The enzyme cleaves angiotensin-converting enzyme 2 (EC 3.4.17.23) and cleaves influenzea A and B virus and coronavirus spike glycoproteins at arginine residues.</text>
        <dbReference type="EC" id="3.4.21.122"/>
    </reaction>
</comment>
<dbReference type="Gene3D" id="4.10.400.10">
    <property type="entry name" value="Low-density Lipoprotein Receptor"/>
    <property type="match status" value="1"/>
</dbReference>
<evidence type="ECO:0000256" key="8">
    <source>
        <dbReference type="ARBA" id="ARBA00022813"/>
    </source>
</evidence>
<dbReference type="PANTHER" id="PTHR24252">
    <property type="entry name" value="ACROSIN-RELATED"/>
    <property type="match status" value="1"/>
</dbReference>
<dbReference type="GO" id="GO:0005576">
    <property type="term" value="C:extracellular region"/>
    <property type="evidence" value="ECO:0007669"/>
    <property type="project" value="UniProtKB-SubCell"/>
</dbReference>
<keyword evidence="6 23" id="KW-0812">Transmembrane</keyword>
<dbReference type="FunFam" id="2.40.10.10:FF:000003">
    <property type="entry name" value="Transmembrane serine protease 3"/>
    <property type="match status" value="1"/>
</dbReference>
<dbReference type="GO" id="GO:0006508">
    <property type="term" value="P:proteolysis"/>
    <property type="evidence" value="ECO:0007669"/>
    <property type="project" value="UniProtKB-KW"/>
</dbReference>
<dbReference type="PROSITE" id="PS00134">
    <property type="entry name" value="TRYPSIN_HIS"/>
    <property type="match status" value="1"/>
</dbReference>
<evidence type="ECO:0000256" key="18">
    <source>
        <dbReference type="ARBA" id="ARBA00066608"/>
    </source>
</evidence>
<dbReference type="CDD" id="cd00190">
    <property type="entry name" value="Tryp_SPc"/>
    <property type="match status" value="1"/>
</dbReference>
<evidence type="ECO:0000313" key="25">
    <source>
        <dbReference type="Proteomes" id="UP000186698"/>
    </source>
</evidence>
<dbReference type="GO" id="GO:0004252">
    <property type="term" value="F:serine-type endopeptidase activity"/>
    <property type="evidence" value="ECO:0007669"/>
    <property type="project" value="InterPro"/>
</dbReference>
<dbReference type="GO" id="GO:0005886">
    <property type="term" value="C:plasma membrane"/>
    <property type="evidence" value="ECO:0007669"/>
    <property type="project" value="UniProtKB-SubCell"/>
</dbReference>
<dbReference type="InterPro" id="IPR002172">
    <property type="entry name" value="LDrepeatLR_classA_rpt"/>
</dbReference>
<feature type="domain" description="Peptidase S1" evidence="24">
    <location>
        <begin position="277"/>
        <end position="510"/>
    </location>
</feature>
<evidence type="ECO:0000256" key="12">
    <source>
        <dbReference type="ARBA" id="ARBA00023136"/>
    </source>
</evidence>
<dbReference type="InterPro" id="IPR036772">
    <property type="entry name" value="SRCR-like_dom_sf"/>
</dbReference>
<evidence type="ECO:0000256" key="15">
    <source>
        <dbReference type="ARBA" id="ARBA00023180"/>
    </source>
</evidence>
<keyword evidence="5 21" id="KW-0645">Protease</keyword>
<keyword evidence="12 23" id="KW-0472">Membrane</keyword>
<accession>A0A8J1M6Y6</accession>
<keyword evidence="4" id="KW-0964">Secreted</keyword>
<evidence type="ECO:0000256" key="20">
    <source>
        <dbReference type="PROSITE-ProRule" id="PRU00124"/>
    </source>
</evidence>
<evidence type="ECO:0000256" key="2">
    <source>
        <dbReference type="ARBA" id="ARBA00004613"/>
    </source>
</evidence>
<evidence type="ECO:0000256" key="14">
    <source>
        <dbReference type="ARBA" id="ARBA00023157"/>
    </source>
</evidence>
<dbReference type="GeneID" id="108707408"/>
<evidence type="ECO:0000256" key="1">
    <source>
        <dbReference type="ARBA" id="ARBA00004401"/>
    </source>
</evidence>
<evidence type="ECO:0000256" key="23">
    <source>
        <dbReference type="SAM" id="Phobius"/>
    </source>
</evidence>
<dbReference type="InterPro" id="IPR009003">
    <property type="entry name" value="Peptidase_S1_PA"/>
</dbReference>
<reference evidence="26" key="1">
    <citation type="submission" date="2025-08" db="UniProtKB">
        <authorList>
            <consortium name="RefSeq"/>
        </authorList>
    </citation>
    <scope>IDENTIFICATION</scope>
    <source>
        <strain evidence="26">J_2021</strain>
        <tissue evidence="26">Erythrocytes</tissue>
    </source>
</reference>
<dbReference type="SMART" id="SM00202">
    <property type="entry name" value="SR"/>
    <property type="match status" value="1"/>
</dbReference>
<dbReference type="InterPro" id="IPR001254">
    <property type="entry name" value="Trypsin_dom"/>
</dbReference>
<dbReference type="PROSITE" id="PS50240">
    <property type="entry name" value="TRYPSIN_DOM"/>
    <property type="match status" value="1"/>
</dbReference>
<organism evidence="25 26">
    <name type="scientific">Xenopus laevis</name>
    <name type="common">African clawed frog</name>
    <dbReference type="NCBI Taxonomy" id="8355"/>
    <lineage>
        <taxon>Eukaryota</taxon>
        <taxon>Metazoa</taxon>
        <taxon>Chordata</taxon>
        <taxon>Craniata</taxon>
        <taxon>Vertebrata</taxon>
        <taxon>Euteleostomi</taxon>
        <taxon>Amphibia</taxon>
        <taxon>Batrachia</taxon>
        <taxon>Anura</taxon>
        <taxon>Pipoidea</taxon>
        <taxon>Pipidae</taxon>
        <taxon>Xenopodinae</taxon>
        <taxon>Xenopus</taxon>
        <taxon>Xenopus</taxon>
    </lineage>
</organism>
<dbReference type="InterPro" id="IPR043504">
    <property type="entry name" value="Peptidase_S1_PA_chymotrypsin"/>
</dbReference>
<dbReference type="PROSITE" id="PS50068">
    <property type="entry name" value="LDLRA_2"/>
    <property type="match status" value="1"/>
</dbReference>
<keyword evidence="7 21" id="KW-0378">Hydrolase</keyword>
<evidence type="ECO:0000256" key="7">
    <source>
        <dbReference type="ARBA" id="ARBA00022801"/>
    </source>
</evidence>
<keyword evidence="3" id="KW-1003">Cell membrane</keyword>
<dbReference type="InterPro" id="IPR001190">
    <property type="entry name" value="SRCR"/>
</dbReference>
<dbReference type="SUPFAM" id="SSF50494">
    <property type="entry name" value="Trypsin-like serine proteases"/>
    <property type="match status" value="1"/>
</dbReference>
<dbReference type="PROSITE" id="PS00135">
    <property type="entry name" value="TRYPSIN_SER"/>
    <property type="match status" value="1"/>
</dbReference>
<evidence type="ECO:0000256" key="5">
    <source>
        <dbReference type="ARBA" id="ARBA00022670"/>
    </source>
</evidence>
<dbReference type="Pfam" id="PF15494">
    <property type="entry name" value="SRCR_2"/>
    <property type="match status" value="1"/>
</dbReference>
<dbReference type="InterPro" id="IPR033116">
    <property type="entry name" value="TRYPSIN_SER"/>
</dbReference>
<keyword evidence="13" id="KW-0865">Zymogen</keyword>
<keyword evidence="11 23" id="KW-1133">Transmembrane helix</keyword>
<dbReference type="SMART" id="SM00192">
    <property type="entry name" value="LDLa"/>
    <property type="match status" value="1"/>
</dbReference>
<dbReference type="PANTHER" id="PTHR24252:SF9">
    <property type="entry name" value="TRANSMEMBRANE PROTEASE SERINE 2"/>
    <property type="match status" value="1"/>
</dbReference>
<dbReference type="CTD" id="108707408"/>
<sequence length="513" mass="55899">MESEVGDPPAYCEHVDIHHDVHHHHHHDTPHYHESATQCDPPPYSEHANTHHQNIPHYPTPIPSNVYESLPNPNANLSPLYVPEEPTQSVNVAGQKNEGALWNARNRSIARTNSIIFVFIAIIIIIAVLCWRFGTATSCQVSCGTSSNCVLVSQWCDGVNQCPNGADESNCMRMYGPNFQLQAYSPNKATWLPVCADFWTENTGQTACQDIGYSLSSYSTSDKMAASSSDGFVRLSNYAVSGKIFANFNYSSTCSSGHVVSLRCIDCGLTTNGDSRIVGGNSASIGEWPWQVNLQYDASSLCGGSIIAANWIVTAAHCVDGDASSPSLWKAFVGKLVMPSNYDSSAYYVDKIIVHPNYSSQTKHNDIALMKLKKSIVFNSVSRPVCLPNYGMQWEEGQECWISGWGTTSQGGSISTVLKKAMVPLISPTTCNKTYMYNGAITSSMICAGYAKGGVDSCQGDSGGPLVTKTNSLWWLIGDTSWGDGCAKANKPGVYGNMTVFLQWIYLQMQTYS</sequence>
<dbReference type="InterPro" id="IPR018114">
    <property type="entry name" value="TRYPSIN_HIS"/>
</dbReference>
<dbReference type="Gene3D" id="2.40.10.10">
    <property type="entry name" value="Trypsin-like serine proteases"/>
    <property type="match status" value="2"/>
</dbReference>
<evidence type="ECO:0000256" key="13">
    <source>
        <dbReference type="ARBA" id="ARBA00023145"/>
    </source>
</evidence>
<dbReference type="Pfam" id="PF00089">
    <property type="entry name" value="Trypsin"/>
    <property type="match status" value="1"/>
</dbReference>
<evidence type="ECO:0000256" key="10">
    <source>
        <dbReference type="ARBA" id="ARBA00022968"/>
    </source>
</evidence>
<evidence type="ECO:0000313" key="26">
    <source>
        <dbReference type="RefSeq" id="XP_041437459.1"/>
    </source>
</evidence>
<gene>
    <name evidence="26" type="primary">tmprss2.12.L</name>
</gene>
<evidence type="ECO:0000256" key="9">
    <source>
        <dbReference type="ARBA" id="ARBA00022825"/>
    </source>
</evidence>
<dbReference type="KEGG" id="xla:108707408"/>
<dbReference type="FunFam" id="3.10.250.10:FF:000027">
    <property type="entry name" value="Transmembrane serine protease 2"/>
    <property type="match status" value="1"/>
</dbReference>
<keyword evidence="10" id="KW-0735">Signal-anchor</keyword>
<keyword evidence="15" id="KW-0325">Glycoprotein</keyword>
<evidence type="ECO:0000256" key="22">
    <source>
        <dbReference type="SAM" id="MobiDB-lite"/>
    </source>
</evidence>
<comment type="caution">
    <text evidence="20">Lacks conserved residue(s) required for the propagation of feature annotation.</text>
</comment>